<dbReference type="Pfam" id="PF08757">
    <property type="entry name" value="CotH"/>
    <property type="match status" value="1"/>
</dbReference>
<dbReference type="STRING" id="84022.CACET_c01000"/>
<keyword evidence="1" id="KW-0167">Capsid protein</keyword>
<evidence type="ECO:0000313" key="2">
    <source>
        <dbReference type="Proteomes" id="UP000035704"/>
    </source>
</evidence>
<dbReference type="PATRIC" id="fig|84022.5.peg.3964"/>
<dbReference type="InterPro" id="IPR014867">
    <property type="entry name" value="Spore_coat_CotH_CotH2/3/7"/>
</dbReference>
<keyword evidence="1" id="KW-0946">Virion</keyword>
<dbReference type="PANTHER" id="PTHR40050:SF1">
    <property type="entry name" value="INNER SPORE COAT PROTEIN H"/>
    <property type="match status" value="1"/>
</dbReference>
<reference evidence="1 2" key="1">
    <citation type="submission" date="2014-10" db="EMBL/GenBank/DDBJ databases">
        <title>Genome sequence of Clostridium aceticum DSM 1496.</title>
        <authorList>
            <person name="Poehlein A."/>
            <person name="Schiel-Bengelsdorf B."/>
            <person name="Gottschalk G."/>
            <person name="Duerre P."/>
            <person name="Daniel R."/>
        </authorList>
    </citation>
    <scope>NUCLEOTIDE SEQUENCE [LARGE SCALE GENOMIC DNA]</scope>
    <source>
        <strain evidence="1 2">DSM 1496</strain>
    </source>
</reference>
<dbReference type="PANTHER" id="PTHR40050">
    <property type="entry name" value="INNER SPORE COAT PROTEIN H"/>
    <property type="match status" value="1"/>
</dbReference>
<dbReference type="Proteomes" id="UP000035704">
    <property type="component" value="Chromosome"/>
</dbReference>
<organism evidence="1 2">
    <name type="scientific">Clostridium aceticum</name>
    <dbReference type="NCBI Taxonomy" id="84022"/>
    <lineage>
        <taxon>Bacteria</taxon>
        <taxon>Bacillati</taxon>
        <taxon>Bacillota</taxon>
        <taxon>Clostridia</taxon>
        <taxon>Eubacteriales</taxon>
        <taxon>Clostridiaceae</taxon>
        <taxon>Clostridium</taxon>
    </lineage>
</organism>
<dbReference type="EMBL" id="CP009687">
    <property type="protein sequence ID" value="AKL93618.1"/>
    <property type="molecule type" value="Genomic_DNA"/>
</dbReference>
<accession>A0A0D8IAZ0</accession>
<dbReference type="PROSITE" id="PS51257">
    <property type="entry name" value="PROKAR_LIPOPROTEIN"/>
    <property type="match status" value="1"/>
</dbReference>
<dbReference type="RefSeq" id="WP_044824613.1">
    <property type="nucleotide sequence ID" value="NZ_CP009687.1"/>
</dbReference>
<protein>
    <submittedName>
        <fullName evidence="1">Spore coat protein CotH</fullName>
    </submittedName>
</protein>
<sequence length="576" mass="68193">MREKKLMDKTPIIFILIAISCIAIVFLFNRNIDKNLPTSLDFPTLFIYVEEEELVKLYQRDPLDDQRVEGSLKTSPQDKTAKKIELRFRGDSTRYLPKKSFNIRFQEGQDFLFGSNRMNLNASYTDPALMREKISMDMFKELGLPAPRVEYFNLYINNVYEGLYVHVERIDENLLKHLGMNDEGTLVRDSFAANLEKEEIGRASLFGYDLSNTEDPVTLLKENFSYRGNPHWQAVVDLAEWIYNTPAGEDFYMGFQERFYLEDFVDWLAIHLLIGDIDSFADDYWLYLDHHNSDAKWRIIPWDKDLTFGSTYRPQVYVDNHYFAYEYDFYEHSYRDNAMIIKFFQTPQLQEKLFKRMEYLMEEIFTLEYFVSKTIDLRGYIEDSLNVVPSKHAFVLHTQNHHGRLGKVEEHVETILEFVALRYQFIKRQIDPIEKSPVIVDLANYKEGDTIYFTDYKGWTIGKLLLKEIKEVGNVTLTVEHKEEMKGIDRLWSILPENADFIGELTLYYRNEIFAFGKQNWYEEEVATGRQWDLIMGYYRDGRVESISSKVNPYCNKITATLHIRDREEIVITHPE</sequence>
<keyword evidence="2" id="KW-1185">Reference proteome</keyword>
<name>A0A0D8IAZ0_9CLOT</name>
<dbReference type="KEGG" id="cace:CACET_c01000"/>
<proteinExistence type="predicted"/>
<gene>
    <name evidence="1" type="primary">cotH1</name>
    <name evidence="1" type="ORF">CACET_c01000</name>
</gene>
<evidence type="ECO:0000313" key="1">
    <source>
        <dbReference type="EMBL" id="AKL93618.1"/>
    </source>
</evidence>
<dbReference type="AlphaFoldDB" id="A0A0D8IAZ0"/>
<dbReference type="OrthoDB" id="3235126at2"/>